<dbReference type="Gene3D" id="3.30.559.10">
    <property type="entry name" value="Chloramphenicol acetyltransferase-like domain"/>
    <property type="match status" value="6"/>
</dbReference>
<evidence type="ECO:0000259" key="5">
    <source>
        <dbReference type="PROSITE" id="PS50075"/>
    </source>
</evidence>
<feature type="domain" description="Carrier" evidence="5">
    <location>
        <begin position="2031"/>
        <end position="2105"/>
    </location>
</feature>
<dbReference type="InterPro" id="IPR000873">
    <property type="entry name" value="AMP-dep_synth/lig_dom"/>
</dbReference>
<dbReference type="NCBIfam" id="TIGR01720">
    <property type="entry name" value="NRPS-para261"/>
    <property type="match status" value="1"/>
</dbReference>
<dbReference type="NCBIfam" id="NF004282">
    <property type="entry name" value="PRK05691.1"/>
    <property type="match status" value="6"/>
</dbReference>
<dbReference type="PANTHER" id="PTHR45527:SF1">
    <property type="entry name" value="FATTY ACID SYNTHASE"/>
    <property type="match status" value="1"/>
</dbReference>
<dbReference type="InterPro" id="IPR010071">
    <property type="entry name" value="AA_adenyl_dom"/>
</dbReference>
<dbReference type="CDD" id="cd19543">
    <property type="entry name" value="DCL_NRPS"/>
    <property type="match status" value="2"/>
</dbReference>
<dbReference type="Gene3D" id="3.40.50.980">
    <property type="match status" value="10"/>
</dbReference>
<reference evidence="7" key="1">
    <citation type="journal article" date="2019" name="Int. J. Syst. Evol. Microbiol.">
        <title>The Global Catalogue of Microorganisms (GCM) 10K type strain sequencing project: providing services to taxonomists for standard genome sequencing and annotation.</title>
        <authorList>
            <consortium name="The Broad Institute Genomics Platform"/>
            <consortium name="The Broad Institute Genome Sequencing Center for Infectious Disease"/>
            <person name="Wu L."/>
            <person name="Ma J."/>
        </authorList>
    </citation>
    <scope>NUCLEOTIDE SEQUENCE [LARGE SCALE GENOMIC DNA]</scope>
    <source>
        <strain evidence="7">NBRC 111981</strain>
    </source>
</reference>
<dbReference type="PANTHER" id="PTHR45527">
    <property type="entry name" value="NONRIBOSOMAL PEPTIDE SYNTHETASE"/>
    <property type="match status" value="1"/>
</dbReference>
<comment type="caution">
    <text evidence="6">The sequence shown here is derived from an EMBL/GenBank/DDBJ whole genome shotgun (WGS) entry which is preliminary data.</text>
</comment>
<name>A0ABQ5XB54_9GAMM</name>
<gene>
    <name evidence="6" type="ORF">GCM10007898_13330</name>
</gene>
<evidence type="ECO:0000256" key="3">
    <source>
        <dbReference type="ARBA" id="ARBA00022553"/>
    </source>
</evidence>
<dbReference type="Proteomes" id="UP001156627">
    <property type="component" value="Unassembled WGS sequence"/>
</dbReference>
<evidence type="ECO:0000256" key="2">
    <source>
        <dbReference type="ARBA" id="ARBA00022450"/>
    </source>
</evidence>
<dbReference type="PROSITE" id="PS00455">
    <property type="entry name" value="AMP_BINDING"/>
    <property type="match status" value="5"/>
</dbReference>
<dbReference type="PROSITE" id="PS00012">
    <property type="entry name" value="PHOSPHOPANTETHEINE"/>
    <property type="match status" value="4"/>
</dbReference>
<dbReference type="InterPro" id="IPR009081">
    <property type="entry name" value="PP-bd_ACP"/>
</dbReference>
<dbReference type="InterPro" id="IPR020802">
    <property type="entry name" value="TesA-like"/>
</dbReference>
<dbReference type="CDD" id="cd17652">
    <property type="entry name" value="A_NRPS_CmdD_like"/>
    <property type="match status" value="1"/>
</dbReference>
<dbReference type="Pfam" id="PF00501">
    <property type="entry name" value="AMP-binding"/>
    <property type="match status" value="5"/>
</dbReference>
<dbReference type="RefSeq" id="WP_284331211.1">
    <property type="nucleotide sequence ID" value="NZ_BSOA01000012.1"/>
</dbReference>
<dbReference type="Gene3D" id="3.30.559.30">
    <property type="entry name" value="Nonribosomal peptide synthetase, condensation domain"/>
    <property type="match status" value="6"/>
</dbReference>
<keyword evidence="4" id="KW-0677">Repeat</keyword>
<dbReference type="SUPFAM" id="SSF47336">
    <property type="entry name" value="ACP-like"/>
    <property type="match status" value="5"/>
</dbReference>
<dbReference type="NCBIfam" id="TIGR01733">
    <property type="entry name" value="AA-adenyl-dom"/>
    <property type="match status" value="5"/>
</dbReference>
<keyword evidence="3" id="KW-0597">Phosphoprotein</keyword>
<dbReference type="SMART" id="SM00824">
    <property type="entry name" value="PKS_TE"/>
    <property type="match status" value="1"/>
</dbReference>
<dbReference type="Pfam" id="PF00975">
    <property type="entry name" value="Thioesterase"/>
    <property type="match status" value="1"/>
</dbReference>
<dbReference type="EMBL" id="BSOA01000012">
    <property type="protein sequence ID" value="GLQ87765.1"/>
    <property type="molecule type" value="Genomic_DNA"/>
</dbReference>
<dbReference type="CDD" id="cd19544">
    <property type="entry name" value="E-C_NRPS"/>
    <property type="match status" value="1"/>
</dbReference>
<dbReference type="SMART" id="SM01294">
    <property type="entry name" value="PKS_PP_betabranch"/>
    <property type="match status" value="1"/>
</dbReference>
<dbReference type="InterPro" id="IPR006162">
    <property type="entry name" value="Ppantetheine_attach_site"/>
</dbReference>
<comment type="cofactor">
    <cofactor evidence="1">
        <name>pantetheine 4'-phosphate</name>
        <dbReference type="ChEBI" id="CHEBI:47942"/>
    </cofactor>
</comment>
<dbReference type="Gene3D" id="1.10.1200.10">
    <property type="entry name" value="ACP-like"/>
    <property type="match status" value="4"/>
</dbReference>
<dbReference type="Pfam" id="PF00550">
    <property type="entry name" value="PP-binding"/>
    <property type="match status" value="5"/>
</dbReference>
<dbReference type="CDD" id="cd17646">
    <property type="entry name" value="A_NRPS_AB3403-like"/>
    <property type="match status" value="1"/>
</dbReference>
<keyword evidence="2" id="KW-0596">Phosphopantetheine</keyword>
<evidence type="ECO:0000313" key="6">
    <source>
        <dbReference type="EMBL" id="GLQ87765.1"/>
    </source>
</evidence>
<dbReference type="Gene3D" id="3.30.300.30">
    <property type="match status" value="5"/>
</dbReference>
<dbReference type="NCBIfam" id="NF003417">
    <property type="entry name" value="PRK04813.1"/>
    <property type="match status" value="5"/>
</dbReference>
<dbReference type="InterPro" id="IPR023213">
    <property type="entry name" value="CAT-like_dom_sf"/>
</dbReference>
<dbReference type="CDD" id="cd05930">
    <property type="entry name" value="A_NRPS"/>
    <property type="match status" value="2"/>
</dbReference>
<dbReference type="InterPro" id="IPR036736">
    <property type="entry name" value="ACP-like_sf"/>
</dbReference>
<dbReference type="SUPFAM" id="SSF56801">
    <property type="entry name" value="Acetyl-CoA synthetase-like"/>
    <property type="match status" value="5"/>
</dbReference>
<dbReference type="InterPro" id="IPR025110">
    <property type="entry name" value="AMP-bd_C"/>
</dbReference>
<dbReference type="Pfam" id="PF13193">
    <property type="entry name" value="AMP-binding_C"/>
    <property type="match status" value="5"/>
</dbReference>
<accession>A0ABQ5XB54</accession>
<feature type="domain" description="Carrier" evidence="5">
    <location>
        <begin position="5664"/>
        <end position="5739"/>
    </location>
</feature>
<dbReference type="InterPro" id="IPR020806">
    <property type="entry name" value="PKS_PP-bd"/>
</dbReference>
<protein>
    <submittedName>
        <fullName evidence="6">Non-ribosomal peptide synthetase</fullName>
    </submittedName>
</protein>
<dbReference type="SUPFAM" id="SSF52777">
    <property type="entry name" value="CoA-dependent acyltransferases"/>
    <property type="match status" value="12"/>
</dbReference>
<evidence type="ECO:0000256" key="1">
    <source>
        <dbReference type="ARBA" id="ARBA00001957"/>
    </source>
</evidence>
<feature type="domain" description="Carrier" evidence="5">
    <location>
        <begin position="4614"/>
        <end position="4689"/>
    </location>
</feature>
<dbReference type="InterPro" id="IPR045851">
    <property type="entry name" value="AMP-bd_C_sf"/>
</dbReference>
<proteinExistence type="predicted"/>
<dbReference type="Gene3D" id="3.40.50.1820">
    <property type="entry name" value="alpha/beta hydrolase"/>
    <property type="match status" value="1"/>
</dbReference>
<dbReference type="Pfam" id="PF00668">
    <property type="entry name" value="Condensation"/>
    <property type="match status" value="6"/>
</dbReference>
<dbReference type="InterPro" id="IPR001031">
    <property type="entry name" value="Thioesterase"/>
</dbReference>
<feature type="domain" description="Carrier" evidence="5">
    <location>
        <begin position="968"/>
        <end position="1043"/>
    </location>
</feature>
<dbReference type="InterPro" id="IPR010060">
    <property type="entry name" value="NRPS_synth"/>
</dbReference>
<dbReference type="SMART" id="SM00823">
    <property type="entry name" value="PKS_PP"/>
    <property type="match status" value="5"/>
</dbReference>
<organism evidence="6 7">
    <name type="scientific">Dyella flagellata</name>
    <dbReference type="NCBI Taxonomy" id="1867833"/>
    <lineage>
        <taxon>Bacteria</taxon>
        <taxon>Pseudomonadati</taxon>
        <taxon>Pseudomonadota</taxon>
        <taxon>Gammaproteobacteria</taxon>
        <taxon>Lysobacterales</taxon>
        <taxon>Rhodanobacteraceae</taxon>
        <taxon>Dyella</taxon>
    </lineage>
</organism>
<feature type="domain" description="Carrier" evidence="5">
    <location>
        <begin position="3551"/>
        <end position="3625"/>
    </location>
</feature>
<dbReference type="Gene3D" id="2.30.38.10">
    <property type="entry name" value="Luciferase, Domain 3"/>
    <property type="match status" value="5"/>
</dbReference>
<dbReference type="CDD" id="cd19540">
    <property type="entry name" value="LCL_NRPS-like"/>
    <property type="match status" value="2"/>
</dbReference>
<dbReference type="InterPro" id="IPR001242">
    <property type="entry name" value="Condensation_dom"/>
</dbReference>
<sequence>MQNQKIEDILPLSPLQQGFLFHALYDTQVQDSYVVQMAFELTGPLQADTLRAATDALLRRHANLRAAFAHRQVKEPVQLILNEVELPWQEIELAAMPEDEREAAYQRILHDDQQQRFDMSKAPLLRFILVRLGERRHRLIFTHHHILLDGWSMPIFLQELFTLYRNGSHYEQLPRVAAYKDYLRWMHARDRQAAQAAWKRVFEGFGEPVRLATQAGTDAVEPASFQYNLPEQLSANLTQLARTTGVTPNTVVQAAWGILLAHYTRRDDVVFGNTVSGRPADLPGVEHMLGLFINTLPVRLRCRAGDTLHSLLMQLHQQQAALLDYQYLGLTELQQLIGAPELFDTLVTFENYPINPAGAHAAGSGDSSLHSRMHSHWGGNVSHYPLGLVIAPGSCLHLNFSYRPDVFAADDVRRLATRYQRILQAFVDDLQQPVSSIDLLDASERQLLMKDWNDTAQAFTAATLPDLFEQQVARSPEAVAAIEAGCQLSFAQLNERANRLAHMLRAAQVGPECLVAIALPHGMDLLVSLLAVLKAGAAYLPLDVQHPAERIAMMLDDAQPSLVLTRGDVACDLPDTLATWQLDSAYVVDGMAQCRAGNLTDADRLQPLNLQHPAYVIYTSGSTGKPKGVLIAHRSAANYFAWCNHAYYGTGDGGSPTTLSATFDGSVTVLFGPLLAGQAVTLVPAGGDFSAWSTQRAEPHALIKLTPAHLKLLNNNLPIDASSPTQALLLGGEALVPGDLAYWQEHHSHVRIINEYGPTEATVGCCTHEVSEDMRSATGVPIGRPIWNTQLYVLDDTLQPVPVGMPGELYIAGEGLARGYLRRPSLSAERFVANPFATGERMYRSGDLARWRSDGRLDYLGRIDQQVKIRGYRIELGEIEAVLAQLGHAHNAVIVREDQADQKHLVAYLVGDSVDAGALRAQLAERLPDYMVPAAFVCLHALPLTPNGKLDRKALPTPDFASAKQSREPRNPRETWLCQLYAQVLGVKRIGIDDSFFALGGNSLLAIRLIGQIRARLKIELSIRTLFDAPSVAELATQLDPDRVRRPPLRKQRRPEQLPLSHAQRRLWFLQQLEGPNANYNIPLTLRLVGALDVEALRQALNDLLQRHESLRTIFPAGETPVQHILAQAELALELHDAEESTLLEQINAAVAHKFDLTTDIPLRATLFRLPPTGQAAEHVLLLLLHHIAGDGASLAPLARDLSQAYTARLQGAAPEWQPLAVQYADYSLWQQRLLGEEADPNSLIASQHGYWRQTLADLPEQITLPADRPRPAVASYRGKHLRFDIDRDVHRQCLALAKQHDATLFMVLHAALAALLTRLGAGHDIVIGSPIAGRVDAALENLVGLFLNTLVLRVDTAGNPSCENLLARARQVDLAAYEHQDLPFEQLVDVLNPVRSMAHHPLFQVMLALQNMSRAQLNLPGLECRRQAFDMPVAKFDLSFDLSEQHDEHDEPAGLVGHLEYATDLFDEATAQAIAQRFVRALSAMAANVSQRIGELPLLDAVEREYLLTAWNPATEDVSPNTLHAWFERQAAARTEAVAVVCEAAQLTYTQLNERANRLAHELIARGVQVEDRVAIALPRSLDLVVAVLAVLKAGATYLPLDPDYPLERLTYMLDDAKPVQLITLGTLPALRADTPVIALDAIDLSARPASNPATQAKPDHSAYVIYTSGSTGKPKGVLVSHQNVVSLFGSCEADFGFYADDAWTLFHSYAFDFSVWEIWGALLYGGKLVVVPHAVSRSSSDFLALLVEQRVTVLNQTPSAFYQLVQADAEQPELGRELALRYVVFGGEALDLRRLKDWYARHEDRSPRLINMYGITETTVHASYMPLDRAMADAAAGSLIGRATPDLRLYVLDNTLQPAPVGVSGELYVSGAGLARGYLHRAGLTASRFVANPFEPGARMYRSGDLARWRADGVLDFLGRADEQVKIRGFRIELGEIEAALSALPEVAQARVIVREDRPGLKQLVGYVVASEAGVPDSAGMRQRLGERLPDYMVPVAIVTVAAIPLTSNGKLDRRALPAPDFAPSSARGPRNAKEGALCAAFAEVLGLSQVAIDDSFFSLGGDSISSIQLVACVRKHGLAISARDVFQHQTVAALAQVADTPRAADSVVIEAAHGELPATPIMHWLLDQPGPLDCNHQALLLQVPALQEEHLLAAVQALLDRHDTLRMRPLADRRLHVSEAGGIDAAQLVQRVDIKRLPQLRRISRMREHTRAARDRLDLAAGRLIQVVWFDAGAKSRLLLMIHHLAVDGISWRILLPDLQAAYQAASRGAPMLLDPVSTSFRHWALQMPQAAAQRRNELPLWQSMHEGEEPLLGARPLDPARDTIDTQRSLGLQLDTKVTQCLLTRAPERIGGRINDVLLTAFALAVIEWRTQRGISTHSRVRFDLEGHGREAIVEGADLARTIGWFTSLFPVQLDLGDAQDAPAWERAMKRVKEQLHSLPDQGIGYGLLRYLDDQGRATLGQQHTPQLAFNYLGRFSAAGTQDWGVAAEAALTAVGDHSARPLLHVLEVNAITEDGPEGPRLSATWNWADQLLDEAEVRSLAETWFAVLTRIAHETSQREGTLLTPADLPLVTLNQAQIEQIEAQQPPLQDILPLSPLQHGFLFHALYDRQARDNYVQQLVFTFEGALDASALRTAAEALLARHANLRAAFVYEGLEQPVQVIPRSVALPWRELSLDAQGLAMWLDEDQRRRFDCAAPPLLRFALLHEGSDKHHLVFTHHHILLDGWSMPILLQELFELYRHRGDGRQLPPVTPYRDFLRWLTSRDRSAAQAAWREALDGLEEPCRIAHAPAAAVASKVLRESLPADLSAKLMQQAKRLGVTLNTLAQAAWAILLARLSGQDDVVFGITLSDRPAELAGSAQMVGLFINTLPLRLRLDASESIGALLQRLQRQQADLLEHACLSLSEIQRLSGHGELFDTVMVFENYPVDAQMVEAQGAAMRIGFHSHHGGDSTHYPLGLLVAPGERIKLGFSYRPDIYDEVDIRQFAAGYARILEALVEQPERMVGRIDVLEDSLRQQLLHDWNATAANVPDLTLTRLLEQRVAQAADAIAAICETRALSYADLNEEANRLAHELIARGIGPEAIVAVALPRSLESVVALLAVLKAGAAYLPLDLNHPHARLRSMLDDARPAALIAHAAIAAELGQSDIVIALDAPTLQQALLQASSHDPRDEERRRPLQTMHPAYLIYTSGSTGKPKGVLVAHRQIVHSTLAREAFYPRVESLLLLPSLAFDASLGAILHTLATGGTLVLPAPGLERDPHALATLVEQHRIEAWLSGPALYRSALEGADTRLRPLKRVVLGGEPIPAGLLERHAALGLEATIYNEYGPTEATVWSTVAELPRGAAGGSNSIGRPIANTRVYVLDNALQPVWIGAVGELYLAGEGVARGYLQRAALTADRFVANPFEPGARMYRTGDVVRYRRDGQLEYLGRSDQQVKIRGHRIEPGEIEARLLAHAWVREAAVIVREDMPGHKRLVAYLAMASSADSSELLAGLREQLAGGLPDYMLPSAYVVLAALPHSVNGKLDRKALPVPADDALLREQYTAAQGEIEQSVATVWQEVLGLAQVGRFDNFFALGGDSLLAMQVMERLRRQGLDVEVRALFAASNLAELAASLGGHGDVAVPANLITPDTRRITPDMLPLIDLEQADIDRLVAKIPGGVANIQDVYALSPLQDGILFHHRLSSAGDTYLSMSQLAFSGRGVMDRYLDAIQQVVDRHDILRTAFVWEGLSTPAQVVLRRARLKITEAKVEAGTAAEYLSERFDPAVYRIDLTQAPLLQFAIAEEPDGRCVLLTMMHHLLGDHSTVAAISAEVQAIVEGSGDTLGAPQPFRNLVAQARLGISQEEHTRFFRDMLADIDASTTPFGLTDVHRDGSRMDEARISLLPSLNDRLRTQARRLGVSVASLCHVAWGQVVALTSSREQVVFGTVLFGRMHAGQDADRAMGVFINTLPLRLDMDQTPVEASVKQAHARLAGLLRHEHASLALAQRCSGVAAPAPLFSALLNYRHNTAQEHTNQAPEDIERLGGVDRSNYPLALSVDDDGRSLGVTVQALQPVDARLVCGYMQQVLEQLVQALETAPQKPVRELAILTPAERQQVLHEWNASAHAVPAATLPDLFEQRVAATPDAIAVVFGDSQLTYRELDQHANRVAHHLQALGVGPDVLVALCVSRSLDLIVAMLGIFKAGAAYLPLDPAHPTERLAHVLGESMAPVLLTESALLDYLPTHWGSLVLLDEEADVLADYPAEAPARALQPDHLAYVMYTSGSTGLPKGVAVTHRGVPSLLSSQTHHLGMHGASRVLQFASASFDAAFWEVCMSLLSGAQLVLAPAEQLMPGGGLIELIAKHAITHATLPPAALAVLPEQSLPEGMHLVVAGEACAPALVERWSSRLRMFNAYGPTETTVCATISEPLQGTQQPPIGRPIHNAGVYVLDARLRPVPPGVPGELYVSGPGLARGYLHRAPLSAERFVANPYGAPGSRMYRTGDLACWSHDGQLDFAGRADKQVKLRGFRIELEEIETVLMRLPSLRQASVIVREDQPGHAQLVAYVVADGEQAVDTAALRKAVAEQLPEYMLPAAFVVLPALPVTPNGKLDRKALPAPDFGSEQGRAPRTPREAALCELFAEVLGVERLGIDDSFFELGGHSLLATQLVSRIRARLGVDVPIRLLFDMPTVAALAEHLPATSSARPPLQPMPRPERLPLSFAQRRLWFLHQFEGPNAVYNIPLALRLHGELDTDALQAALNDLVERHESLRTVFPASDVPYQQVLKHARIHGEPADIDEGELPGVLAGALARPFDLANEIPLRAQLLRLGAQEHVLVLVLDHIAGDGASLKPLARDLAQAYAARVEKRVPAWAPLPVQYADYTLWQQHVLGEESDPDSMISRQLRYWCETLADLPDQLDLVTDRPRPAVPTYRGRNLSFTLDAELHRQLLALTKAHDATLFMLLQAALASLLSRHGAGTDIPIGSLIAGRTDAALDDLVGFFLNTLVLRTDVSGNPRFEELLVRVRRTDLAAYEHQELPFEQLVDVLNPPRSSSRHPLFQVMLLMQNNATATLELPGVRCSMQPFELDMAKFDLSLNVTERYAQDGEVDGIQLDLMYASDLFEQATAMQLGQRLVRLLTAVATNPAVRIGELPLLDSDEQRQLVHDWNATEHGVPDTTVPALFAQQVARTPGAIAAVFEDQTLSYAELDGRANRLAHQLVAAGAEPESIVAIALPRSLELVVALLAVLKAGAAYLPLDTDYPAERLAFMLEDASPVLLITRSDIDVPGADVTRMDLDATAMQATLANAPAHSPAVTMHPQHPAYVIYTSGSTGKPKGAPNTHAGLVNRLAWMQDAYALQADDAVLQKTPFSFDVSVWEFFWPLLYGARLVLAKPGGHRDPAYLAGLIQQQGVTTLHFVPSMLEAFVQEPASSQCHSVRRVICSGEALIGALRERWQQTLDRPLHNLYGPTEAAIDVTAWACRDETAGQSVPIGAPIWNTQTYVLDDRLQPTPIGVPGELYLAGTGLARGYLHRTGLTAERFVANPFLPGTRMYRTGDRVRWRADGQLEYLGRTDHQVKLRGLRIELGEIEAAIAQAGLTQNVVVARADHTGQLQLVAYVTADAVAAASLRAKLAERLPDYMLPAAVVALDALPLNPNGKLDRKALPAPHFSPATQRAPRTPEESVLAELFAEALGVEGVGIDDNFFELGGHSLLAIRLVARIRSMMQNDMPIQALFEAPTVAALAARFTDPEQRPSLLPLRSTGEQPPLFCVPPGGNLAWTYAGLISHIDADCPVYGLHAPDLQDADGRDASLDEVIDRHVADMREVQAKGPYRLMGWSLGGLIAHMIATRLQAAGEEVSLLAMIDAYPRGVEHLDTQPDHAQHAELQRLGQTVFKEVLASFGIESLPVAQADEDPRHVLETLRAEGKLSANDMQTITRMLQSFRRGESLARAFKPDRFHGDIVFFRATEVIEALKTPPVSVWSQHVAGRLDIHDIPTNHFNMLNQEFRVPIGRVLSQKLNIDASLETA</sequence>
<keyword evidence="7" id="KW-1185">Reference proteome</keyword>
<dbReference type="InterPro" id="IPR020845">
    <property type="entry name" value="AMP-binding_CS"/>
</dbReference>
<dbReference type="InterPro" id="IPR029058">
    <property type="entry name" value="AB_hydrolase_fold"/>
</dbReference>
<evidence type="ECO:0000313" key="7">
    <source>
        <dbReference type="Proteomes" id="UP001156627"/>
    </source>
</evidence>
<dbReference type="PROSITE" id="PS50075">
    <property type="entry name" value="CARRIER"/>
    <property type="match status" value="5"/>
</dbReference>
<dbReference type="SUPFAM" id="SSF53474">
    <property type="entry name" value="alpha/beta-Hydrolases"/>
    <property type="match status" value="1"/>
</dbReference>
<dbReference type="CDD" id="cd17643">
    <property type="entry name" value="A_NRPS_Cytc1-like"/>
    <property type="match status" value="1"/>
</dbReference>
<evidence type="ECO:0000256" key="4">
    <source>
        <dbReference type="ARBA" id="ARBA00022737"/>
    </source>
</evidence>